<dbReference type="GO" id="GO:0003723">
    <property type="term" value="F:RNA binding"/>
    <property type="evidence" value="ECO:0007669"/>
    <property type="project" value="UniProtKB-UniRule"/>
</dbReference>
<sequence>MEMESVEKRGKSVDEAVKAALEELGAEFEDVVIEVLEEPSKGILGVIGKKSAVVRVTLREKPEEKVRETLVNILNSMKLDYEIQKAEFNDGVVRVNIVGKDMGLLIGRKGETLNSLQFLLGLIVNKDRQEKVRVVLDVEDYRLKREESLKNLALKLSDKVKRTRKSIVMRPMSPQERRIVHTVLQNDPSIVTFSQGEEPNRKVVISLKR</sequence>
<feature type="domain" description="R3H" evidence="7">
    <location>
        <begin position="143"/>
        <end position="209"/>
    </location>
</feature>
<dbReference type="InterPro" id="IPR038247">
    <property type="entry name" value="Jag_N_dom_sf"/>
</dbReference>
<evidence type="ECO:0000256" key="1">
    <source>
        <dbReference type="ARBA" id="ARBA00022490"/>
    </source>
</evidence>
<evidence type="ECO:0000256" key="4">
    <source>
        <dbReference type="ARBA" id="ARBA00023186"/>
    </source>
</evidence>
<comment type="subcellular location">
    <subcellularLocation>
        <location evidence="6">Cytoplasm</location>
    </subcellularLocation>
</comment>
<dbReference type="Pfam" id="PF01424">
    <property type="entry name" value="R3H"/>
    <property type="match status" value="1"/>
</dbReference>
<dbReference type="Gene3D" id="3.30.30.80">
    <property type="entry name" value="probable RNA-binding protein from clostridium symbiosum atcc 14940"/>
    <property type="match status" value="1"/>
</dbReference>
<dbReference type="KEGG" id="slp:Slip_2381"/>
<accession>D7CKD3</accession>
<dbReference type="OrthoDB" id="9794483at2"/>
<dbReference type="Gene3D" id="3.30.300.20">
    <property type="match status" value="1"/>
</dbReference>
<dbReference type="Pfam" id="PF14804">
    <property type="entry name" value="Jag_N"/>
    <property type="match status" value="1"/>
</dbReference>
<dbReference type="NCBIfam" id="NF041568">
    <property type="entry name" value="Jag_EloR"/>
    <property type="match status" value="1"/>
</dbReference>
<dbReference type="InterPro" id="IPR032782">
    <property type="entry name" value="KhpB_N"/>
</dbReference>
<dbReference type="PANTHER" id="PTHR35800:SF1">
    <property type="entry name" value="RNA-BINDING PROTEIN KHPB"/>
    <property type="match status" value="1"/>
</dbReference>
<dbReference type="GO" id="GO:0005737">
    <property type="term" value="C:cytoplasm"/>
    <property type="evidence" value="ECO:0007669"/>
    <property type="project" value="UniProtKB-SubCell"/>
</dbReference>
<evidence type="ECO:0000256" key="3">
    <source>
        <dbReference type="ARBA" id="ARBA00022960"/>
    </source>
</evidence>
<dbReference type="GO" id="GO:0071555">
    <property type="term" value="P:cell wall organization"/>
    <property type="evidence" value="ECO:0007669"/>
    <property type="project" value="UniProtKB-KW"/>
</dbReference>
<dbReference type="SMART" id="SM01245">
    <property type="entry name" value="Jag_N"/>
    <property type="match status" value="1"/>
</dbReference>
<evidence type="ECO:0000259" key="7">
    <source>
        <dbReference type="PROSITE" id="PS51061"/>
    </source>
</evidence>
<dbReference type="STRING" id="643648.Slip_2381"/>
<dbReference type="InterPro" id="IPR039247">
    <property type="entry name" value="KhpB"/>
</dbReference>
<keyword evidence="9" id="KW-1185">Reference proteome</keyword>
<reference evidence="9" key="1">
    <citation type="journal article" date="2010" name="Stand. Genomic Sci.">
        <title>Complete genome sequence of Syntrophothermus lipocalidus type strain (TGB-C1T).</title>
        <authorList>
            <consortium name="US DOE Joint Genome Institute (JGI-PGF)"/>
            <person name="Djao O."/>
            <person name="Zhang X."/>
            <person name="Lucas S."/>
            <person name="Lapidus A."/>
            <person name="Glavina Del Rio T."/>
            <person name="Nolan M."/>
            <person name="Tice H."/>
            <person name="Cheng J."/>
            <person name="Han C."/>
            <person name="Tapia R."/>
            <person name="Goodwin L."/>
            <person name="Pitluck S."/>
            <person name="Liolios K."/>
            <person name="Ivanova N."/>
            <person name="Mavromatis K."/>
            <person name="Mikhailova N."/>
            <person name="Ovchinnikova G."/>
            <person name="Pati A."/>
            <person name="Brambilla E."/>
            <person name="Chen A."/>
            <person name="Palaniappan K."/>
            <person name="Land M."/>
            <person name="Hauser L."/>
            <person name="Chang Y."/>
            <person name="Jeffries C."/>
            <person name="Rohde M."/>
            <person name="Sikorski J."/>
            <person name="Spring S."/>
            <person name="Goker M."/>
            <person name="Detter J."/>
            <person name="Woyke T."/>
            <person name="Bristow J."/>
            <person name="Eisen J."/>
            <person name="Markowitz V."/>
            <person name="Hugenholtz P."/>
            <person name="Kyrpides N."/>
            <person name="Klenk H."/>
        </authorList>
    </citation>
    <scope>NUCLEOTIDE SEQUENCE [LARGE SCALE GENOMIC DNA]</scope>
    <source>
        <strain evidence="9">DSM 12680 / TGB-C1</strain>
    </source>
</reference>
<comment type="domain">
    <text evidence="6">Has an N-terminal Jag-N domain and 2 RNA-binding domains (KH and R3H).</text>
</comment>
<comment type="similarity">
    <text evidence="6">Belongs to the KhpB RNA-binding protein family.</text>
</comment>
<comment type="subunit">
    <text evidence="6">Forms a complex with KhpA.</text>
</comment>
<keyword evidence="4 6" id="KW-0143">Chaperone</keyword>
<dbReference type="EMBL" id="CP002048">
    <property type="protein sequence ID" value="ADI03117.1"/>
    <property type="molecule type" value="Genomic_DNA"/>
</dbReference>
<dbReference type="InterPro" id="IPR001374">
    <property type="entry name" value="R3H_dom"/>
</dbReference>
<proteinExistence type="inferred from homology"/>
<dbReference type="InterPro" id="IPR038008">
    <property type="entry name" value="Jag_KH"/>
</dbReference>
<dbReference type="SMART" id="SM00393">
    <property type="entry name" value="R3H"/>
    <property type="match status" value="1"/>
</dbReference>
<keyword evidence="1 6" id="KW-0963">Cytoplasm</keyword>
<dbReference type="PANTHER" id="PTHR35800">
    <property type="entry name" value="PROTEIN JAG"/>
    <property type="match status" value="1"/>
</dbReference>
<keyword evidence="5 6" id="KW-0961">Cell wall biogenesis/degradation</keyword>
<name>D7CKD3_SYNLT</name>
<dbReference type="Pfam" id="PF13083">
    <property type="entry name" value="KH_KhpA-B"/>
    <property type="match status" value="1"/>
</dbReference>
<keyword evidence="3 6" id="KW-0133">Cell shape</keyword>
<evidence type="ECO:0000313" key="9">
    <source>
        <dbReference type="Proteomes" id="UP000000378"/>
    </source>
</evidence>
<evidence type="ECO:0000313" key="8">
    <source>
        <dbReference type="EMBL" id="ADI03117.1"/>
    </source>
</evidence>
<gene>
    <name evidence="6" type="primary">khpB</name>
    <name evidence="6" type="synonym">eloR</name>
    <name evidence="8" type="ordered locus">Slip_2381</name>
</gene>
<feature type="region of interest" description="Jag_N domain" evidence="6">
    <location>
        <begin position="7"/>
        <end position="57"/>
    </location>
</feature>
<organism evidence="8 9">
    <name type="scientific">Syntrophothermus lipocalidus (strain DSM 12680 / TGB-C1)</name>
    <dbReference type="NCBI Taxonomy" id="643648"/>
    <lineage>
        <taxon>Bacteria</taxon>
        <taxon>Bacillati</taxon>
        <taxon>Bacillota</taxon>
        <taxon>Clostridia</taxon>
        <taxon>Eubacteriales</taxon>
        <taxon>Syntrophomonadaceae</taxon>
        <taxon>Syntrophothermus</taxon>
    </lineage>
</organism>
<comment type="function">
    <text evidence="6">A probable RNA chaperone. Forms a complex with KhpA which binds to cellular RNA and controls its expression. Plays a role in peptidoglycan (PG) homeostasis and cell length regulation.</text>
</comment>
<dbReference type="GO" id="GO:0009252">
    <property type="term" value="P:peptidoglycan biosynthetic process"/>
    <property type="evidence" value="ECO:0007669"/>
    <property type="project" value="UniProtKB-UniRule"/>
</dbReference>
<dbReference type="HOGENOM" id="CLU_042512_0_1_9"/>
<dbReference type="AlphaFoldDB" id="D7CKD3"/>
<dbReference type="CDD" id="cd02414">
    <property type="entry name" value="KH-II_Jag"/>
    <property type="match status" value="1"/>
</dbReference>
<dbReference type="HAMAP" id="MF_00867">
    <property type="entry name" value="KhpB"/>
    <property type="match status" value="1"/>
</dbReference>
<evidence type="ECO:0000256" key="2">
    <source>
        <dbReference type="ARBA" id="ARBA00022884"/>
    </source>
</evidence>
<dbReference type="eggNOG" id="COG1847">
    <property type="taxonomic scope" value="Bacteria"/>
</dbReference>
<dbReference type="SUPFAM" id="SSF82708">
    <property type="entry name" value="R3H domain"/>
    <property type="match status" value="1"/>
</dbReference>
<protein>
    <recommendedName>
        <fullName evidence="6">RNA-binding protein KhpB</fullName>
    </recommendedName>
    <alternativeName>
        <fullName evidence="6">RNA-binding protein EloR</fullName>
    </alternativeName>
</protein>
<dbReference type="Proteomes" id="UP000000378">
    <property type="component" value="Chromosome"/>
</dbReference>
<dbReference type="InterPro" id="IPR015946">
    <property type="entry name" value="KH_dom-like_a/b"/>
</dbReference>
<dbReference type="InterPro" id="IPR036867">
    <property type="entry name" value="R3H_dom_sf"/>
</dbReference>
<dbReference type="InterPro" id="IPR034079">
    <property type="entry name" value="R3H_KhpB"/>
</dbReference>
<dbReference type="PROSITE" id="PS51061">
    <property type="entry name" value="R3H"/>
    <property type="match status" value="1"/>
</dbReference>
<reference evidence="8 9" key="2">
    <citation type="journal article" date="2010" name="Stand. Genomic Sci.">
        <title>Complete genome sequence of Syntrophothermus lipocalidus type strain (TGB-C1).</title>
        <authorList>
            <person name="Djao O.D."/>
            <person name="Zhang X."/>
            <person name="Lucas S."/>
            <person name="Lapidus A."/>
            <person name="Del Rio T.G."/>
            <person name="Nolan M."/>
            <person name="Tice H."/>
            <person name="Cheng J.F."/>
            <person name="Han C."/>
            <person name="Tapia R."/>
            <person name="Goodwin L."/>
            <person name="Pitluck S."/>
            <person name="Liolios K."/>
            <person name="Ivanova N."/>
            <person name="Mavromatis K."/>
            <person name="Mikhailova N."/>
            <person name="Ovchinnikova G."/>
            <person name="Pati A."/>
            <person name="Brambilla E."/>
            <person name="Chen A."/>
            <person name="Palaniappan K."/>
            <person name="Land M."/>
            <person name="Hauser L."/>
            <person name="Chang Y.J."/>
            <person name="Jeffries C.D."/>
            <person name="Rohde M."/>
            <person name="Sikorski J."/>
            <person name="Spring S."/>
            <person name="Goker M."/>
            <person name="Detter J.C."/>
            <person name="Woyke T."/>
            <person name="Bristow J."/>
            <person name="Eisen J.A."/>
            <person name="Markowitz V."/>
            <person name="Hugenholtz P."/>
            <person name="Kyrpides N.C."/>
            <person name="Klenk H.P."/>
        </authorList>
    </citation>
    <scope>NUCLEOTIDE SEQUENCE [LARGE SCALE GENOMIC DNA]</scope>
    <source>
        <strain evidence="9">DSM 12680 / TGB-C1</strain>
    </source>
</reference>
<evidence type="ECO:0000256" key="6">
    <source>
        <dbReference type="HAMAP-Rule" id="MF_00867"/>
    </source>
</evidence>
<dbReference type="CDD" id="cd02644">
    <property type="entry name" value="R3H_jag"/>
    <property type="match status" value="1"/>
</dbReference>
<dbReference type="GO" id="GO:0008360">
    <property type="term" value="P:regulation of cell shape"/>
    <property type="evidence" value="ECO:0007669"/>
    <property type="project" value="UniProtKB-KW"/>
</dbReference>
<evidence type="ECO:0000256" key="5">
    <source>
        <dbReference type="ARBA" id="ARBA00023316"/>
    </source>
</evidence>
<keyword evidence="2 6" id="KW-0694">RNA-binding</keyword>
<dbReference type="Gene3D" id="3.30.1370.50">
    <property type="entry name" value="R3H-like domain"/>
    <property type="match status" value="1"/>
</dbReference>